<feature type="compositionally biased region" description="Polar residues" evidence="1">
    <location>
        <begin position="520"/>
        <end position="536"/>
    </location>
</feature>
<dbReference type="Proteomes" id="UP000799771">
    <property type="component" value="Unassembled WGS sequence"/>
</dbReference>
<feature type="compositionally biased region" description="Polar residues" evidence="1">
    <location>
        <begin position="95"/>
        <end position="104"/>
    </location>
</feature>
<dbReference type="Pfam" id="PF25603">
    <property type="entry name" value="SPT23_MGA2_DBD"/>
    <property type="match status" value="1"/>
</dbReference>
<dbReference type="InterPro" id="IPR057962">
    <property type="entry name" value="SPT23_MGA2_DBD"/>
</dbReference>
<proteinExistence type="predicted"/>
<keyword evidence="4" id="KW-1185">Reference proteome</keyword>
<feature type="compositionally biased region" description="Low complexity" evidence="1">
    <location>
        <begin position="537"/>
        <end position="552"/>
    </location>
</feature>
<evidence type="ECO:0000313" key="3">
    <source>
        <dbReference type="EMBL" id="KAF2129043.1"/>
    </source>
</evidence>
<sequence>MSQGYSAFNPVSHQNIEDSVNLNERGTRNQDSAVDLRAFSPHQTYTRSKLDGHHNVDIDAFIQTSPSSQASNTSSPNADPSIFSNANSPRDFAQEHSQTNSPETTHAIPARQNTSRMSQSETPDAILIPQSINPPHMSTSFDKTRIRCETQIKASIHLDPLPDHVRFLRFPRPNVARIKQLATDAEARENEAHGSTVRLDICLVLATAVDSPDQMKLALRRARGEAKTHRRPAGVAISDISKDDVCHPVNGGAVLICDGCKAREAKRFERKKKRTQEEEDEWERYADERIITINEKEFKEVQEMNSSDPKFSPLAKKVDFALRIVCYCRHQEEKSPGGYRIIFTLRDTQENVLHQHMSEIIHITDDHKEKKSTEVISAPLLIQTQPTQPQQVFVPTQYASNVVPVYQYNTNAFDPYSQPTTPLLSQFQNSMVPGDLQFNRNVDLSGIPQTPYQAPLQVFSPTTIQASAIPTPAQTPTYASHQRHQSSYYNTPMMSPTDQVPPQVGYALHRPHSMDTFSQHFNYNYTQPSPSHHQTFASQPPSRATSRPASPSWDQGGTISKRMRTNTTFFVGDGFEE</sequence>
<protein>
    <recommendedName>
        <fullName evidence="2">SPT23/MGA2-like DNA-binding domain-containing protein</fullName>
    </recommendedName>
</protein>
<accession>A0A6A6ACR7</accession>
<feature type="region of interest" description="Disordered" evidence="1">
    <location>
        <begin position="520"/>
        <end position="559"/>
    </location>
</feature>
<dbReference type="AlphaFoldDB" id="A0A6A6ACR7"/>
<organism evidence="3 4">
    <name type="scientific">Dothidotthia symphoricarpi CBS 119687</name>
    <dbReference type="NCBI Taxonomy" id="1392245"/>
    <lineage>
        <taxon>Eukaryota</taxon>
        <taxon>Fungi</taxon>
        <taxon>Dikarya</taxon>
        <taxon>Ascomycota</taxon>
        <taxon>Pezizomycotina</taxon>
        <taxon>Dothideomycetes</taxon>
        <taxon>Pleosporomycetidae</taxon>
        <taxon>Pleosporales</taxon>
        <taxon>Dothidotthiaceae</taxon>
        <taxon>Dothidotthia</taxon>
    </lineage>
</organism>
<feature type="region of interest" description="Disordered" evidence="1">
    <location>
        <begin position="472"/>
        <end position="497"/>
    </location>
</feature>
<dbReference type="RefSeq" id="XP_033523432.1">
    <property type="nucleotide sequence ID" value="XM_033663842.1"/>
</dbReference>
<evidence type="ECO:0000313" key="4">
    <source>
        <dbReference type="Proteomes" id="UP000799771"/>
    </source>
</evidence>
<gene>
    <name evidence="3" type="ORF">P153DRAFT_292602</name>
</gene>
<feature type="compositionally biased region" description="Low complexity" evidence="1">
    <location>
        <begin position="65"/>
        <end position="78"/>
    </location>
</feature>
<name>A0A6A6ACR7_9PLEO</name>
<dbReference type="OrthoDB" id="71307at2759"/>
<evidence type="ECO:0000256" key="1">
    <source>
        <dbReference type="SAM" id="MobiDB-lite"/>
    </source>
</evidence>
<dbReference type="GeneID" id="54404274"/>
<reference evidence="3" key="1">
    <citation type="journal article" date="2020" name="Stud. Mycol.">
        <title>101 Dothideomycetes genomes: a test case for predicting lifestyles and emergence of pathogens.</title>
        <authorList>
            <person name="Haridas S."/>
            <person name="Albert R."/>
            <person name="Binder M."/>
            <person name="Bloem J."/>
            <person name="Labutti K."/>
            <person name="Salamov A."/>
            <person name="Andreopoulos B."/>
            <person name="Baker S."/>
            <person name="Barry K."/>
            <person name="Bills G."/>
            <person name="Bluhm B."/>
            <person name="Cannon C."/>
            <person name="Castanera R."/>
            <person name="Culley D."/>
            <person name="Daum C."/>
            <person name="Ezra D."/>
            <person name="Gonzalez J."/>
            <person name="Henrissat B."/>
            <person name="Kuo A."/>
            <person name="Liang C."/>
            <person name="Lipzen A."/>
            <person name="Lutzoni F."/>
            <person name="Magnuson J."/>
            <person name="Mondo S."/>
            <person name="Nolan M."/>
            <person name="Ohm R."/>
            <person name="Pangilinan J."/>
            <person name="Park H.-J."/>
            <person name="Ramirez L."/>
            <person name="Alfaro M."/>
            <person name="Sun H."/>
            <person name="Tritt A."/>
            <person name="Yoshinaga Y."/>
            <person name="Zwiers L.-H."/>
            <person name="Turgeon B."/>
            <person name="Goodwin S."/>
            <person name="Spatafora J."/>
            <person name="Crous P."/>
            <person name="Grigoriev I."/>
        </authorList>
    </citation>
    <scope>NUCLEOTIDE SEQUENCE</scope>
    <source>
        <strain evidence="3">CBS 119687</strain>
    </source>
</reference>
<dbReference type="EMBL" id="ML977507">
    <property type="protein sequence ID" value="KAF2129043.1"/>
    <property type="molecule type" value="Genomic_DNA"/>
</dbReference>
<evidence type="ECO:0000259" key="2">
    <source>
        <dbReference type="Pfam" id="PF25603"/>
    </source>
</evidence>
<feature type="region of interest" description="Disordered" evidence="1">
    <location>
        <begin position="65"/>
        <end position="136"/>
    </location>
</feature>
<feature type="compositionally biased region" description="Polar residues" evidence="1">
    <location>
        <begin position="111"/>
        <end position="122"/>
    </location>
</feature>
<feature type="domain" description="SPT23/MGA2-like DNA-binding" evidence="2">
    <location>
        <begin position="146"/>
        <end position="368"/>
    </location>
</feature>